<reference evidence="3" key="1">
    <citation type="submission" date="2021-02" db="EMBL/GenBank/DDBJ databases">
        <authorList>
            <person name="Palmer J.M."/>
        </authorList>
    </citation>
    <scope>NUCLEOTIDE SEQUENCE</scope>
    <source>
        <strain evidence="3">SCRP734</strain>
    </source>
</reference>
<protein>
    <recommendedName>
        <fullName evidence="5">Ankyrin repeat protein</fullName>
    </recommendedName>
</protein>
<organism evidence="3 4">
    <name type="scientific">Phytophthora pseudosyringae</name>
    <dbReference type="NCBI Taxonomy" id="221518"/>
    <lineage>
        <taxon>Eukaryota</taxon>
        <taxon>Sar</taxon>
        <taxon>Stramenopiles</taxon>
        <taxon>Oomycota</taxon>
        <taxon>Peronosporomycetes</taxon>
        <taxon>Peronosporales</taxon>
        <taxon>Peronosporaceae</taxon>
        <taxon>Phytophthora</taxon>
    </lineage>
</organism>
<name>A0A8T1VPP2_9STRA</name>
<sequence>MIPASPASRDALEASQHVQAGDTFLLEVERYERVYQRRKMHFQSLQQQSNVSNCQLSLLGDRKPWEVFSSGSSSGGRLQRRRLVFERSTSFPALHQACATGDRDRVPALLSTPGVCVLERDACGRVALHHAVVNENVAVAKRLLRRRDAKLQVHVRDGSSRTALHYALEKLEVLALHRREDSRIPALVTAEMRAESKRYRRLWGLADRMLDMFSKGVIEGGWAIEGGSGESIKLLDMRCRGDVWDACRSGDLERLEMIVKIYGCSRDQWELSKLKRTLLHEACEHQQLQVAYFLISTMGLPVLAQDTSGCTALHCAARRGYVDVCQVLLGKTPAKDCGQVHLHLNENVEGLELLQDVRGRTALHWCLLGSCDPFTRLQMAVVLAQSCPAALHMCDHDGVSPLHIAIWRGDLKLVQEFISLGANVCASSFRILHSIPGGDVGKASWAPCGIIFQHRRPKVSENLVPIAATPSDKAPDAISGPTQIKKYAPDWENLQHPVEALWYWTRQPSRRNLTSNGKAENDESATAEDELGCRKYGGVCSRCQLVTVNVSTKLPSSTSNDKRSQLLPRPLLLALRMCALKVADGSMLAHRVAIVELLLANGAPPDEVSGDENAGSKVKFELSALSEGLRSSLGCPQLIPALRQHGAEQVGIQHIIRWCFSVPSSDAKQVETVLLHLLDLEDVASSPELLTMLFYQKHFITVCELWSHKAHNITPEDTAAVATDRERSWFQGGPPWKCIQETLMSWNNPRKSPVGVRRIDTKHLKFLCGLVQPVENVRAEMDDVLPDRGAWELFEYCVDMFLEQRCHFHSGFTSNQSEVPIEDCEWVVLLCIQIQFKHWNRSETGDQRLTSKAAKWLEPSIVRGYFDCALVILETLHRLGGSSTLLDTVFELCSSAIGARTRFDDGPFHHHREFLIVCAENLLKVNAPGVDGDQTQMNSTAVASARSIVHMCANNLPFALVESCFETVFPDNPLEAAPDKSNVLASMKTIRVGGKTMAQWVVAHDRRDIMSWLLTRLSPGVERGLCWSEFVAASSLASLNIVETMFAVYQELVQTHLSVNERKDLLVNLMVKRAIPTDSVALFKCLLKLSESMASDCAEPGGTEHTSTFLKQAGILHSIVRWNAVRVAEFSMSGQCPSGELRMNQVDWQQLFNQETQHRHELDDCTPMELCRLLGHNHLYSLLSSRALLPSLPAVKTEEETNPAETNSPESAETSDNALCTEEESAGQWQIGLLRSILDINEDVKTKDTEQGASVDKFRGYQRHATIQDPWVSAIAQNQVSHLQAMSLTRRQGSHPDVPVRTLVLAAIKTASLNALKWVLEANSPVTKHLSAEEGVECLYAAAKHPGVVNAEMTLLLLENELNPGRLAGDGMGIPLLHRAACFVSTVLASRIMTLLLGRSDCDVNALDAFGNTAVSYAIAAGRFHNACFLIQNPTCRLEAEYEGQSSFYYALHLVPSFAWRTVVRELLVTKRARAFLHCDAESKTCGCKGYERSQEGEDGAWSPPCGFCGHEASCHRIVPLPSWFRDQYDTYIVAAAKSVRRSSSDEGDDSDGDTSRHYLTDNEHDAVGDEDEEIVLENGRGRLDVELLSQITVLRYDDILHANGLSVAVHGAYTEDAIDAQETATALADGDNCGSAWQTSSELAVSVLKVMQPNCVTMMEELLPTTSDVQPGTADQCAPFNDSATRGGSASRRKFTGAWWLRQELAMVHSRRCPCQAPAFVVRPSQLAHVAVCRWLRRMAIARVQQQHATVDGAPSSGGNVTRSAIVAVQPAFAHWRDVARLSRIEAVPPPLPRVLSSVLFHWRLGKEFAAFQRWKNHETSAEVAQHRLATRLEHVAATMRRNRFLTLQLRQQQLRASTRRLLVSSP</sequence>
<feature type="region of interest" description="Disordered" evidence="2">
    <location>
        <begin position="1194"/>
        <end position="1221"/>
    </location>
</feature>
<dbReference type="SMART" id="SM00248">
    <property type="entry name" value="ANK"/>
    <property type="match status" value="10"/>
</dbReference>
<feature type="compositionally biased region" description="Basic and acidic residues" evidence="2">
    <location>
        <begin position="1554"/>
        <end position="1568"/>
    </location>
</feature>
<dbReference type="PANTHER" id="PTHR24198:SF165">
    <property type="entry name" value="ANKYRIN REPEAT-CONTAINING PROTEIN-RELATED"/>
    <property type="match status" value="1"/>
</dbReference>
<dbReference type="PANTHER" id="PTHR24198">
    <property type="entry name" value="ANKYRIN REPEAT AND PROTEIN KINASE DOMAIN-CONTAINING PROTEIN"/>
    <property type="match status" value="1"/>
</dbReference>
<keyword evidence="4" id="KW-1185">Reference proteome</keyword>
<evidence type="ECO:0008006" key="5">
    <source>
        <dbReference type="Google" id="ProtNLM"/>
    </source>
</evidence>
<evidence type="ECO:0000313" key="3">
    <source>
        <dbReference type="EMBL" id="KAG7383081.1"/>
    </source>
</evidence>
<gene>
    <name evidence="3" type="ORF">PHYPSEUDO_004065</name>
</gene>
<dbReference type="Pfam" id="PF12796">
    <property type="entry name" value="Ank_2"/>
    <property type="match status" value="2"/>
</dbReference>
<dbReference type="InterPro" id="IPR002110">
    <property type="entry name" value="Ankyrin_rpt"/>
</dbReference>
<evidence type="ECO:0000313" key="4">
    <source>
        <dbReference type="Proteomes" id="UP000694044"/>
    </source>
</evidence>
<feature type="repeat" description="ANK" evidence="1">
    <location>
        <begin position="397"/>
        <end position="429"/>
    </location>
</feature>
<feature type="region of interest" description="Disordered" evidence="2">
    <location>
        <begin position="1543"/>
        <end position="1572"/>
    </location>
</feature>
<keyword evidence="1" id="KW-0040">ANK repeat</keyword>
<feature type="repeat" description="ANK" evidence="1">
    <location>
        <begin position="308"/>
        <end position="329"/>
    </location>
</feature>
<proteinExistence type="predicted"/>
<dbReference type="PROSITE" id="PS50297">
    <property type="entry name" value="ANK_REP_REGION"/>
    <property type="match status" value="2"/>
</dbReference>
<evidence type="ECO:0000256" key="2">
    <source>
        <dbReference type="SAM" id="MobiDB-lite"/>
    </source>
</evidence>
<comment type="caution">
    <text evidence="3">The sequence shown here is derived from an EMBL/GenBank/DDBJ whole genome shotgun (WGS) entry which is preliminary data.</text>
</comment>
<dbReference type="OrthoDB" id="79255at2759"/>
<evidence type="ECO:0000256" key="1">
    <source>
        <dbReference type="PROSITE-ProRule" id="PRU00023"/>
    </source>
</evidence>
<feature type="compositionally biased region" description="Polar residues" evidence="2">
    <location>
        <begin position="1203"/>
        <end position="1218"/>
    </location>
</feature>
<dbReference type="PROSITE" id="PS50088">
    <property type="entry name" value="ANK_REPEAT"/>
    <property type="match status" value="2"/>
</dbReference>
<dbReference type="EMBL" id="JAGDFM010000188">
    <property type="protein sequence ID" value="KAG7383081.1"/>
    <property type="molecule type" value="Genomic_DNA"/>
</dbReference>
<dbReference type="Proteomes" id="UP000694044">
    <property type="component" value="Unassembled WGS sequence"/>
</dbReference>
<dbReference type="Pfam" id="PF00023">
    <property type="entry name" value="Ank"/>
    <property type="match status" value="1"/>
</dbReference>
<accession>A0A8T1VPP2</accession>